<keyword evidence="2" id="KW-1185">Reference proteome</keyword>
<name>A0ABQ7TW65_SOLTU</name>
<accession>A0ABQ7TW65</accession>
<dbReference type="EMBL" id="JAIVGD010000028">
    <property type="protein sequence ID" value="KAH0737660.1"/>
    <property type="molecule type" value="Genomic_DNA"/>
</dbReference>
<comment type="caution">
    <text evidence="1">The sequence shown here is derived from an EMBL/GenBank/DDBJ whole genome shotgun (WGS) entry which is preliminary data.</text>
</comment>
<protein>
    <submittedName>
        <fullName evidence="1">Uncharacterized protein</fullName>
    </submittedName>
</protein>
<proteinExistence type="predicted"/>
<reference evidence="1 2" key="1">
    <citation type="journal article" date="2021" name="bioRxiv">
        <title>Chromosome-scale and haplotype-resolved genome assembly of a tetraploid potato cultivar.</title>
        <authorList>
            <person name="Sun H."/>
            <person name="Jiao W.-B."/>
            <person name="Krause K."/>
            <person name="Campoy J.A."/>
            <person name="Goel M."/>
            <person name="Folz-Donahue K."/>
            <person name="Kukat C."/>
            <person name="Huettel B."/>
            <person name="Schneeberger K."/>
        </authorList>
    </citation>
    <scope>NUCLEOTIDE SEQUENCE [LARGE SCALE GENOMIC DNA]</scope>
    <source>
        <strain evidence="1">SolTubOtavaFocal</strain>
        <tissue evidence="1">Leaves</tissue>
    </source>
</reference>
<dbReference type="Proteomes" id="UP000826656">
    <property type="component" value="Unassembled WGS sequence"/>
</dbReference>
<evidence type="ECO:0000313" key="2">
    <source>
        <dbReference type="Proteomes" id="UP000826656"/>
    </source>
</evidence>
<gene>
    <name evidence="1" type="ORF">KY290_036365</name>
</gene>
<evidence type="ECO:0000313" key="1">
    <source>
        <dbReference type="EMBL" id="KAH0737660.1"/>
    </source>
</evidence>
<organism evidence="1 2">
    <name type="scientific">Solanum tuberosum</name>
    <name type="common">Potato</name>
    <dbReference type="NCBI Taxonomy" id="4113"/>
    <lineage>
        <taxon>Eukaryota</taxon>
        <taxon>Viridiplantae</taxon>
        <taxon>Streptophyta</taxon>
        <taxon>Embryophyta</taxon>
        <taxon>Tracheophyta</taxon>
        <taxon>Spermatophyta</taxon>
        <taxon>Magnoliopsida</taxon>
        <taxon>eudicotyledons</taxon>
        <taxon>Gunneridae</taxon>
        <taxon>Pentapetalae</taxon>
        <taxon>asterids</taxon>
        <taxon>lamiids</taxon>
        <taxon>Solanales</taxon>
        <taxon>Solanaceae</taxon>
        <taxon>Solanoideae</taxon>
        <taxon>Solaneae</taxon>
        <taxon>Solanum</taxon>
    </lineage>
</organism>
<sequence length="197" mass="22350">MDPNSQNSQLTQVLNDVLGLVKDDSLLSQNDEHDQDSDVAYGDEPEAYLHSDHEGLLYLVYEEMNQPEQEKSISVSDKEEYEVDEELNEDEDTINDNNFTDQQYIEGPIAEHSRLTDFGVVKKSSKKKGCEYARKISRTLKRSLEAHDITGIRPAKSIRLLEVQAGGPDRMGCTLKDCRCHTPIFPNVKVLKKSFSN</sequence>